<dbReference type="Proteomes" id="UP000646911">
    <property type="component" value="Unassembled WGS sequence"/>
</dbReference>
<organism evidence="1 2">
    <name type="scientific">Undibacterium umbellatum</name>
    <dbReference type="NCBI Taxonomy" id="2762300"/>
    <lineage>
        <taxon>Bacteria</taxon>
        <taxon>Pseudomonadati</taxon>
        <taxon>Pseudomonadota</taxon>
        <taxon>Betaproteobacteria</taxon>
        <taxon>Burkholderiales</taxon>
        <taxon>Oxalobacteraceae</taxon>
        <taxon>Undibacterium</taxon>
    </lineage>
</organism>
<evidence type="ECO:0000313" key="2">
    <source>
        <dbReference type="Proteomes" id="UP000646911"/>
    </source>
</evidence>
<comment type="caution">
    <text evidence="1">The sequence shown here is derived from an EMBL/GenBank/DDBJ whole genome shotgun (WGS) entry which is preliminary data.</text>
</comment>
<accession>A0ABR6ZJ43</accession>
<sequence length="66" mass="7419">MSVDNPPSFRRAAQIKGAIRTPISLSKEEYDQAAAHALVEQRSVASFLRVTYLLGLKEYLRQLNAK</sequence>
<reference evidence="1 2" key="1">
    <citation type="submission" date="2020-08" db="EMBL/GenBank/DDBJ databases">
        <title>Novel species isolated from subtropical streams in China.</title>
        <authorList>
            <person name="Lu H."/>
        </authorList>
    </citation>
    <scope>NUCLEOTIDE SEQUENCE [LARGE SCALE GENOMIC DNA]</scope>
    <source>
        <strain evidence="1 2">NL8W</strain>
    </source>
</reference>
<proteinExistence type="predicted"/>
<keyword evidence="2" id="KW-1185">Reference proteome</keyword>
<evidence type="ECO:0000313" key="1">
    <source>
        <dbReference type="EMBL" id="MBC3911401.1"/>
    </source>
</evidence>
<name>A0ABR6ZJ43_9BURK</name>
<gene>
    <name evidence="1" type="ORF">H8L47_27950</name>
</gene>
<dbReference type="EMBL" id="JACOFX010000032">
    <property type="protein sequence ID" value="MBC3911401.1"/>
    <property type="molecule type" value="Genomic_DNA"/>
</dbReference>
<protein>
    <submittedName>
        <fullName evidence="1">Uncharacterized protein</fullName>
    </submittedName>
</protein>
<dbReference type="RefSeq" id="WP_186957122.1">
    <property type="nucleotide sequence ID" value="NZ_JACOFX010000032.1"/>
</dbReference>